<evidence type="ECO:0000256" key="2">
    <source>
        <dbReference type="RuleBase" id="RU004508"/>
    </source>
</evidence>
<organism evidence="3 4">
    <name type="scientific">Polaribacter sejongensis</name>
    <dbReference type="NCBI Taxonomy" id="985043"/>
    <lineage>
        <taxon>Bacteria</taxon>
        <taxon>Pseudomonadati</taxon>
        <taxon>Bacteroidota</taxon>
        <taxon>Flavobacteriia</taxon>
        <taxon>Flavobacteriales</taxon>
        <taxon>Flavobacteriaceae</taxon>
    </lineage>
</organism>
<keyword evidence="3" id="KW-0808">Transferase</keyword>
<comment type="similarity">
    <text evidence="1 2">Belongs to the DegT/DnrJ/EryC1 family.</text>
</comment>
<dbReference type="EMBL" id="CP019336">
    <property type="protein sequence ID" value="AUC22225.1"/>
    <property type="molecule type" value="Genomic_DNA"/>
</dbReference>
<dbReference type="SUPFAM" id="SSF53383">
    <property type="entry name" value="PLP-dependent transferases"/>
    <property type="match status" value="1"/>
</dbReference>
<keyword evidence="3" id="KW-0032">Aminotransferase</keyword>
<dbReference type="InterPro" id="IPR015424">
    <property type="entry name" value="PyrdxlP-dep_Trfase"/>
</dbReference>
<evidence type="ECO:0000256" key="1">
    <source>
        <dbReference type="ARBA" id="ARBA00037999"/>
    </source>
</evidence>
<dbReference type="PIRSF" id="PIRSF000390">
    <property type="entry name" value="PLP_StrS"/>
    <property type="match status" value="1"/>
</dbReference>
<proteinExistence type="inferred from homology"/>
<dbReference type="RefSeq" id="WP_208888566.1">
    <property type="nucleotide sequence ID" value="NZ_CP019336.1"/>
</dbReference>
<dbReference type="InterPro" id="IPR000653">
    <property type="entry name" value="DegT/StrS_aminotransferase"/>
</dbReference>
<protein>
    <submittedName>
        <fullName evidence="3">Pyridoxal phosphate-dependent aminotransferase</fullName>
    </submittedName>
</protein>
<dbReference type="Pfam" id="PF01041">
    <property type="entry name" value="DegT_DnrJ_EryC1"/>
    <property type="match status" value="1"/>
</dbReference>
<accession>A0ABN5F6B2</accession>
<sequence length="368" mass="41698">MQHKIPLSESLIDIDLKTSFSSIDIDVVAEFEKSLESFYEDQKSVLAVNSGTSAIHLALILSGVEKGDEVLCQSLTYVATINPIIYQNATPIFIDSENDTWNMCPIQLECAIKDRILKGKKPKAIIFVHLYGMPAKIDEIVGISRKYNIPLIEDAAEALGADYKGKKCGAFGDFGILSFNNNKIVSTLGGGALICNTEIEKEKAFFHATQAKENERHYEHKVIGYNYRMNSLGALIGITQLKKLDAYLKKRRTINDFYKESFKCFSEVCFLKEPSIDFVSNHWLSCILLEMKEVANKKYKLMDVLKKNNIEVRFLWKPMHLQPVFKEYPYYGGEIAENLFQKGICLPSGSTLKKNDLIKISESIKKFL</sequence>
<evidence type="ECO:0000313" key="3">
    <source>
        <dbReference type="EMBL" id="AUC22225.1"/>
    </source>
</evidence>
<gene>
    <name evidence="3" type="ORF">BTO15_09020</name>
</gene>
<dbReference type="Gene3D" id="3.40.640.10">
    <property type="entry name" value="Type I PLP-dependent aspartate aminotransferase-like (Major domain)"/>
    <property type="match status" value="1"/>
</dbReference>
<dbReference type="GO" id="GO:0008483">
    <property type="term" value="F:transaminase activity"/>
    <property type="evidence" value="ECO:0007669"/>
    <property type="project" value="UniProtKB-KW"/>
</dbReference>
<name>A0ABN5F6B2_9FLAO</name>
<dbReference type="PANTHER" id="PTHR30244">
    <property type="entry name" value="TRANSAMINASE"/>
    <property type="match status" value="1"/>
</dbReference>
<dbReference type="Proteomes" id="UP000232721">
    <property type="component" value="Chromosome"/>
</dbReference>
<keyword evidence="4" id="KW-1185">Reference proteome</keyword>
<dbReference type="InterPro" id="IPR015422">
    <property type="entry name" value="PyrdxlP-dep_Trfase_small"/>
</dbReference>
<dbReference type="InterPro" id="IPR015421">
    <property type="entry name" value="PyrdxlP-dep_Trfase_major"/>
</dbReference>
<keyword evidence="2" id="KW-0663">Pyridoxal phosphate</keyword>
<dbReference type="CDD" id="cd00616">
    <property type="entry name" value="AHBA_syn"/>
    <property type="match status" value="1"/>
</dbReference>
<evidence type="ECO:0000313" key="4">
    <source>
        <dbReference type="Proteomes" id="UP000232721"/>
    </source>
</evidence>
<dbReference type="Gene3D" id="3.90.1150.10">
    <property type="entry name" value="Aspartate Aminotransferase, domain 1"/>
    <property type="match status" value="1"/>
</dbReference>
<dbReference type="PANTHER" id="PTHR30244:SF34">
    <property type="entry name" value="DTDP-4-AMINO-4,6-DIDEOXYGALACTOSE TRANSAMINASE"/>
    <property type="match status" value="1"/>
</dbReference>
<reference evidence="3 4" key="1">
    <citation type="submission" date="2017-02" db="EMBL/GenBank/DDBJ databases">
        <title>Trade-off between light-utilization and light-protection in marine flavobacteria.</title>
        <authorList>
            <person name="Kumagai Y."/>
            <person name="Yoshizawa S."/>
            <person name="Kogure K."/>
            <person name="Iwasaki W."/>
        </authorList>
    </citation>
    <scope>NUCLEOTIDE SEQUENCE [LARGE SCALE GENOMIC DNA]</scope>
    <source>
        <strain evidence="3 4">KCTC 23670</strain>
    </source>
</reference>